<organism evidence="10 11">
    <name type="scientific">Cyclotella cryptica</name>
    <dbReference type="NCBI Taxonomy" id="29204"/>
    <lineage>
        <taxon>Eukaryota</taxon>
        <taxon>Sar</taxon>
        <taxon>Stramenopiles</taxon>
        <taxon>Ochrophyta</taxon>
        <taxon>Bacillariophyta</taxon>
        <taxon>Coscinodiscophyceae</taxon>
        <taxon>Thalassiosirophycidae</taxon>
        <taxon>Stephanodiscales</taxon>
        <taxon>Stephanodiscaceae</taxon>
        <taxon>Cyclotella</taxon>
    </lineage>
</organism>
<protein>
    <recommendedName>
        <fullName evidence="2">procollagen-lysine 5-dioxygenase</fullName>
        <ecNumber evidence="2">1.14.11.4</ecNumber>
    </recommendedName>
</protein>
<feature type="region of interest" description="Disordered" evidence="8">
    <location>
        <begin position="296"/>
        <end position="316"/>
    </location>
</feature>
<keyword evidence="3" id="KW-0479">Metal-binding</keyword>
<dbReference type="InterPro" id="IPR005123">
    <property type="entry name" value="Oxoglu/Fe-dep_dioxygenase_dom"/>
</dbReference>
<keyword evidence="5" id="KW-0560">Oxidoreductase</keyword>
<dbReference type="Proteomes" id="UP001516023">
    <property type="component" value="Unassembled WGS sequence"/>
</dbReference>
<dbReference type="Gene3D" id="2.60.120.620">
    <property type="entry name" value="q2cbj1_9rhob like domain"/>
    <property type="match status" value="1"/>
</dbReference>
<keyword evidence="6" id="KW-0408">Iron</keyword>
<keyword evidence="11" id="KW-1185">Reference proteome</keyword>
<gene>
    <name evidence="10" type="ORF">HJC23_012031</name>
</gene>
<evidence type="ECO:0000256" key="2">
    <source>
        <dbReference type="ARBA" id="ARBA00012264"/>
    </source>
</evidence>
<evidence type="ECO:0000313" key="11">
    <source>
        <dbReference type="Proteomes" id="UP001516023"/>
    </source>
</evidence>
<evidence type="ECO:0000256" key="1">
    <source>
        <dbReference type="ARBA" id="ARBA00001961"/>
    </source>
</evidence>
<dbReference type="Pfam" id="PF13640">
    <property type="entry name" value="2OG-FeII_Oxy_3"/>
    <property type="match status" value="1"/>
</dbReference>
<dbReference type="EMBL" id="JABMIG020000127">
    <property type="protein sequence ID" value="KAL3790475.1"/>
    <property type="molecule type" value="Genomic_DNA"/>
</dbReference>
<dbReference type="InterPro" id="IPR029044">
    <property type="entry name" value="Nucleotide-diphossugar_trans"/>
</dbReference>
<evidence type="ECO:0000256" key="4">
    <source>
        <dbReference type="ARBA" id="ARBA00022964"/>
    </source>
</evidence>
<sequence length="734" mass="83095">MSTTIRGWTPKTTHLLRCNPTFVGGQGGYDIIDHAFGSTFPTHLLQELQSHGWLDDPTRGTAGRLARSRTKMDVDLDRILQLSSLGDGNGRSEQGVRGDESVFISRQVRREDSFPTDYPLLHRLISSVEHTACDRLGGIANEMNSDREFTYFEFDTGMTSVQLAKYPGNGMAGYPRHCDVGTTCRREQENPLSENEKGTHGRILTFVYYLTPDGWDAELDGGALRMYSSRNVNGREKAESTPDYWDVPPFSDRMVVFRSDCIEHEVMPSLRCDRIALTVWLYGRVRHRMPLVTDQMSRQTEIQSETSTGSFSSESPCRGFSIDTLNLPRPLPLPEVTDVTQDNYKTIFVAIPSYRDEETWPTIQSLLQTAHHPERVYVGVVWQIDTFSPEEVQLLTHGGNCTIKTQQVTASSTSEWNLHTNFRSITMDYRQATGPCYARHLAQTLHRGEDYILQIDSHMRFRPNWDAYLIHQLKKCHMPTSLGTPPMINYSSDKPRAVLTAYPPNYDAPDGPGPNAETRGTVLVPWKFDADGMLRQKGRLLRSDYTDNDLANAGNDSNDNIPCLLFAGGFNFFHSNLLDCCPYDHKLHGLFFGEEISMALRLYTHGYDLFSPPLTVCYHQWKRNPRRTRDFSDMSEDDQNRLASQREASLEVVRMQLRGLGRGLGRHRSALQFRDELGVDFDKCSLLPDCENGKLSAEAFVDSSFASLITNSYHVASMDTSSMDFSEINAISNL</sequence>
<dbReference type="PROSITE" id="PS51471">
    <property type="entry name" value="FE2OG_OXY"/>
    <property type="match status" value="1"/>
</dbReference>
<accession>A0ABD3PQV7</accession>
<name>A0ABD3PQV7_9STRA</name>
<comment type="catalytic activity">
    <reaction evidence="7">
        <text>L-lysyl-[collagen] + 2-oxoglutarate + O2 = (5R)-5-hydroxy-L-lysyl-[collagen] + succinate + CO2</text>
        <dbReference type="Rhea" id="RHEA:16569"/>
        <dbReference type="Rhea" id="RHEA-COMP:12751"/>
        <dbReference type="Rhea" id="RHEA-COMP:12752"/>
        <dbReference type="ChEBI" id="CHEBI:15379"/>
        <dbReference type="ChEBI" id="CHEBI:16526"/>
        <dbReference type="ChEBI" id="CHEBI:16810"/>
        <dbReference type="ChEBI" id="CHEBI:29969"/>
        <dbReference type="ChEBI" id="CHEBI:30031"/>
        <dbReference type="ChEBI" id="CHEBI:133442"/>
        <dbReference type="EC" id="1.14.11.4"/>
    </reaction>
</comment>
<evidence type="ECO:0000256" key="5">
    <source>
        <dbReference type="ARBA" id="ARBA00023002"/>
    </source>
</evidence>
<reference evidence="10 11" key="1">
    <citation type="journal article" date="2020" name="G3 (Bethesda)">
        <title>Improved Reference Genome for Cyclotella cryptica CCMP332, a Model for Cell Wall Morphogenesis, Salinity Adaptation, and Lipid Production in Diatoms (Bacillariophyta).</title>
        <authorList>
            <person name="Roberts W.R."/>
            <person name="Downey K.M."/>
            <person name="Ruck E.C."/>
            <person name="Traller J.C."/>
            <person name="Alverson A.J."/>
        </authorList>
    </citation>
    <scope>NUCLEOTIDE SEQUENCE [LARGE SCALE GENOMIC DNA]</scope>
    <source>
        <strain evidence="10 11">CCMP332</strain>
    </source>
</reference>
<dbReference type="Pfam" id="PF11397">
    <property type="entry name" value="GlcNAc"/>
    <property type="match status" value="1"/>
</dbReference>
<proteinExistence type="predicted"/>
<evidence type="ECO:0000256" key="8">
    <source>
        <dbReference type="SAM" id="MobiDB-lite"/>
    </source>
</evidence>
<keyword evidence="4" id="KW-0223">Dioxygenase</keyword>
<evidence type="ECO:0000256" key="6">
    <source>
        <dbReference type="ARBA" id="ARBA00023004"/>
    </source>
</evidence>
<comment type="cofactor">
    <cofactor evidence="1">
        <name>L-ascorbate</name>
        <dbReference type="ChEBI" id="CHEBI:38290"/>
    </cofactor>
</comment>
<evidence type="ECO:0000256" key="7">
    <source>
        <dbReference type="ARBA" id="ARBA00047930"/>
    </source>
</evidence>
<dbReference type="EC" id="1.14.11.4" evidence="2"/>
<dbReference type="PANTHER" id="PTHR34496">
    <property type="entry name" value="GLCNAC TRANSFERASE-RELATED"/>
    <property type="match status" value="1"/>
</dbReference>
<feature type="compositionally biased region" description="Low complexity" evidence="8">
    <location>
        <begin position="304"/>
        <end position="315"/>
    </location>
</feature>
<dbReference type="SMART" id="SM00702">
    <property type="entry name" value="P4Hc"/>
    <property type="match status" value="1"/>
</dbReference>
<dbReference type="GO" id="GO:0046872">
    <property type="term" value="F:metal ion binding"/>
    <property type="evidence" value="ECO:0007669"/>
    <property type="project" value="UniProtKB-KW"/>
</dbReference>
<evidence type="ECO:0000259" key="9">
    <source>
        <dbReference type="PROSITE" id="PS51471"/>
    </source>
</evidence>
<dbReference type="AlphaFoldDB" id="A0ABD3PQV7"/>
<evidence type="ECO:0000256" key="3">
    <source>
        <dbReference type="ARBA" id="ARBA00022723"/>
    </source>
</evidence>
<comment type="caution">
    <text evidence="10">The sequence shown here is derived from an EMBL/GenBank/DDBJ whole genome shotgun (WGS) entry which is preliminary data.</text>
</comment>
<feature type="domain" description="Fe2OG dioxygenase" evidence="9">
    <location>
        <begin position="157"/>
        <end position="283"/>
    </location>
</feature>
<dbReference type="InterPro" id="IPR044862">
    <property type="entry name" value="Pro_4_hyd_alph_FE2OG_OXY"/>
</dbReference>
<evidence type="ECO:0000313" key="10">
    <source>
        <dbReference type="EMBL" id="KAL3790475.1"/>
    </source>
</evidence>
<dbReference type="GO" id="GO:0008475">
    <property type="term" value="F:procollagen-lysine 5-dioxygenase activity"/>
    <property type="evidence" value="ECO:0007669"/>
    <property type="project" value="UniProtKB-EC"/>
</dbReference>
<dbReference type="Gene3D" id="3.90.550.10">
    <property type="entry name" value="Spore Coat Polysaccharide Biosynthesis Protein SpsA, Chain A"/>
    <property type="match status" value="1"/>
</dbReference>
<dbReference type="InterPro" id="IPR006620">
    <property type="entry name" value="Pro_4_hyd_alph"/>
</dbReference>
<dbReference type="PANTHER" id="PTHR34496:SF9">
    <property type="entry name" value="[SKP1-PROTEIN]-HYDROXYPROLINE N-ACETYLGLUCOSAMINYLTRANSFERASE"/>
    <property type="match status" value="1"/>
</dbReference>
<dbReference type="SUPFAM" id="SSF53448">
    <property type="entry name" value="Nucleotide-diphospho-sugar transferases"/>
    <property type="match status" value="1"/>
</dbReference>
<dbReference type="InterPro" id="IPR021067">
    <property type="entry name" value="Glycosyltransferase"/>
</dbReference>
<feature type="non-terminal residue" evidence="10">
    <location>
        <position position="734"/>
    </location>
</feature>